<feature type="region of interest" description="Disordered" evidence="11">
    <location>
        <begin position="314"/>
        <end position="335"/>
    </location>
</feature>
<keyword evidence="7 12" id="KW-1133">Transmembrane helix</keyword>
<feature type="transmembrane region" description="Helical" evidence="12">
    <location>
        <begin position="354"/>
        <end position="375"/>
    </location>
</feature>
<dbReference type="Pfam" id="PF13855">
    <property type="entry name" value="LRR_8"/>
    <property type="match status" value="1"/>
</dbReference>
<dbReference type="PANTHER" id="PTHR48062:SF37">
    <property type="entry name" value="LRR RECEPTOR-LIKE SERINE_THREONINE-PROTEIN KINASE FLS2"/>
    <property type="match status" value="1"/>
</dbReference>
<keyword evidence="5" id="KW-0732">Signal</keyword>
<dbReference type="Proteomes" id="UP000515121">
    <property type="component" value="Unplaced"/>
</dbReference>
<reference evidence="14" key="1">
    <citation type="submission" date="2025-08" db="UniProtKB">
        <authorList>
            <consortium name="RefSeq"/>
        </authorList>
    </citation>
    <scope>IDENTIFICATION</scope>
    <source>
        <tissue evidence="14">Fruit stalk</tissue>
    </source>
</reference>
<keyword evidence="13" id="KW-1185">Reference proteome</keyword>
<evidence type="ECO:0000256" key="6">
    <source>
        <dbReference type="ARBA" id="ARBA00022737"/>
    </source>
</evidence>
<evidence type="ECO:0000256" key="4">
    <source>
        <dbReference type="ARBA" id="ARBA00022692"/>
    </source>
</evidence>
<evidence type="ECO:0000256" key="5">
    <source>
        <dbReference type="ARBA" id="ARBA00022729"/>
    </source>
</evidence>
<dbReference type="AlphaFoldDB" id="A0A6P5X1C0"/>
<name>A0A6P5X1C0_DURZI</name>
<keyword evidence="8 12" id="KW-0472">Membrane</keyword>
<protein>
    <submittedName>
        <fullName evidence="14">Probably inactive leucine-rich repeat receptor-like protein kinase IMK2</fullName>
    </submittedName>
</protein>
<evidence type="ECO:0000256" key="8">
    <source>
        <dbReference type="ARBA" id="ARBA00023136"/>
    </source>
</evidence>
<evidence type="ECO:0000256" key="12">
    <source>
        <dbReference type="SAM" id="Phobius"/>
    </source>
</evidence>
<dbReference type="OrthoDB" id="4691307at2759"/>
<dbReference type="InterPro" id="IPR032675">
    <property type="entry name" value="LRR_dom_sf"/>
</dbReference>
<evidence type="ECO:0000256" key="1">
    <source>
        <dbReference type="ARBA" id="ARBA00004479"/>
    </source>
</evidence>
<dbReference type="RefSeq" id="XP_022722124.1">
    <property type="nucleotide sequence ID" value="XM_022866389.1"/>
</dbReference>
<keyword evidence="4 12" id="KW-0812">Transmembrane</keyword>
<keyword evidence="6" id="KW-0677">Repeat</keyword>
<keyword evidence="3" id="KW-0433">Leucine-rich repeat</keyword>
<evidence type="ECO:0000256" key="7">
    <source>
        <dbReference type="ARBA" id="ARBA00022989"/>
    </source>
</evidence>
<dbReference type="FunFam" id="3.80.10.10:FF:000041">
    <property type="entry name" value="LRR receptor-like serine/threonine-protein kinase ERECTA"/>
    <property type="match status" value="2"/>
</dbReference>
<keyword evidence="9" id="KW-0675">Receptor</keyword>
<evidence type="ECO:0000256" key="10">
    <source>
        <dbReference type="ARBA" id="ARBA00023180"/>
    </source>
</evidence>
<accession>A0A6P5X1C0</accession>
<evidence type="ECO:0000256" key="2">
    <source>
        <dbReference type="ARBA" id="ARBA00009592"/>
    </source>
</evidence>
<dbReference type="GO" id="GO:0016020">
    <property type="term" value="C:membrane"/>
    <property type="evidence" value="ECO:0007669"/>
    <property type="project" value="UniProtKB-SubCell"/>
</dbReference>
<evidence type="ECO:0000313" key="14">
    <source>
        <dbReference type="RefSeq" id="XP_022722124.1"/>
    </source>
</evidence>
<dbReference type="SUPFAM" id="SSF52058">
    <property type="entry name" value="L domain-like"/>
    <property type="match status" value="1"/>
</dbReference>
<dbReference type="PROSITE" id="PS51450">
    <property type="entry name" value="LRR"/>
    <property type="match status" value="1"/>
</dbReference>
<keyword evidence="10" id="KW-0325">Glycoprotein</keyword>
<sequence>MSQNAFKRNIPLCLGGMMYLAKLDVSHNQFFGGIPKELGMSRSLELLKLSNNNLNGKMFPAIYLDGNNVDGEISHFSSISSSVLQTLDLSDNQLSGKLPIWLWNYTSLRLLALANNQFEGPVPIELCNLVNLGFLDLSQNRLSGTIPSCSNLQNIKHVHLNSNKLSGPLSPAFYRSSSLVTLDLSENNFTGKIPDRIDTLPALSVLLLKANQFHDEFPMHLCKLNSLSIVDLSQNKLSGPIPSCLSNLTLEQWFEKSDVNNDFSVISFDTILAIASTRMKIYDLLTNKDVYPADGASPRQERTIWDIRREQLRGKPSSCGPPLKNSCGEGDSLETSSASSAEDEVHSFIDMGDFYISFGVSYAIILLATGIVALLQKKHIALCIFHGSGALQVQVQNVSSSSFFCPDSFWFRQFVRWECVISISYVSNVFEFGKLTLGKITV</sequence>
<comment type="similarity">
    <text evidence="2">Belongs to the RLP family.</text>
</comment>
<evidence type="ECO:0000256" key="9">
    <source>
        <dbReference type="ARBA" id="ARBA00023170"/>
    </source>
</evidence>
<dbReference type="PRINTS" id="PR00019">
    <property type="entry name" value="LEURICHRPT"/>
</dbReference>
<dbReference type="Gene3D" id="3.80.10.10">
    <property type="entry name" value="Ribonuclease Inhibitor"/>
    <property type="match status" value="2"/>
</dbReference>
<dbReference type="KEGG" id="dzi:111279402"/>
<dbReference type="InterPro" id="IPR001611">
    <property type="entry name" value="Leu-rich_rpt"/>
</dbReference>
<dbReference type="PANTHER" id="PTHR48062">
    <property type="entry name" value="RECEPTOR-LIKE PROTEIN 14"/>
    <property type="match status" value="1"/>
</dbReference>
<evidence type="ECO:0000313" key="13">
    <source>
        <dbReference type="Proteomes" id="UP000515121"/>
    </source>
</evidence>
<comment type="subcellular location">
    <subcellularLocation>
        <location evidence="1">Membrane</location>
        <topology evidence="1">Single-pass type I membrane protein</topology>
    </subcellularLocation>
</comment>
<dbReference type="Pfam" id="PF00560">
    <property type="entry name" value="LRR_1"/>
    <property type="match status" value="5"/>
</dbReference>
<dbReference type="InterPro" id="IPR051502">
    <property type="entry name" value="RLP_Defense_Trigger"/>
</dbReference>
<evidence type="ECO:0000256" key="11">
    <source>
        <dbReference type="SAM" id="MobiDB-lite"/>
    </source>
</evidence>
<proteinExistence type="inferred from homology"/>
<evidence type="ECO:0000256" key="3">
    <source>
        <dbReference type="ARBA" id="ARBA00022614"/>
    </source>
</evidence>
<organism evidence="13 14">
    <name type="scientific">Durio zibethinus</name>
    <name type="common">Durian</name>
    <dbReference type="NCBI Taxonomy" id="66656"/>
    <lineage>
        <taxon>Eukaryota</taxon>
        <taxon>Viridiplantae</taxon>
        <taxon>Streptophyta</taxon>
        <taxon>Embryophyta</taxon>
        <taxon>Tracheophyta</taxon>
        <taxon>Spermatophyta</taxon>
        <taxon>Magnoliopsida</taxon>
        <taxon>eudicotyledons</taxon>
        <taxon>Gunneridae</taxon>
        <taxon>Pentapetalae</taxon>
        <taxon>rosids</taxon>
        <taxon>malvids</taxon>
        <taxon>Malvales</taxon>
        <taxon>Malvaceae</taxon>
        <taxon>Helicteroideae</taxon>
        <taxon>Durio</taxon>
    </lineage>
</organism>
<dbReference type="GeneID" id="111279402"/>
<gene>
    <name evidence="14" type="primary">LOC111279402</name>
</gene>